<reference evidence="1 2" key="1">
    <citation type="submission" date="2023-05" db="EMBL/GenBank/DDBJ databases">
        <title>A 100% complete, gapless, phased diploid assembly of the Scenedesmus obliquus UTEX 3031 genome.</title>
        <authorList>
            <person name="Biondi T.C."/>
            <person name="Hanschen E.R."/>
            <person name="Kwon T."/>
            <person name="Eng W."/>
            <person name="Kruse C.P.S."/>
            <person name="Koehler S.I."/>
            <person name="Kunde Y."/>
            <person name="Gleasner C.D."/>
            <person name="You Mak K.T."/>
            <person name="Polle J."/>
            <person name="Hovde B.T."/>
            <person name="Starkenburg S.R."/>
        </authorList>
    </citation>
    <scope>NUCLEOTIDE SEQUENCE [LARGE SCALE GENOMIC DNA]</scope>
    <source>
        <strain evidence="1 2">DOE0152z</strain>
    </source>
</reference>
<dbReference type="Proteomes" id="UP001244341">
    <property type="component" value="Chromosome 12b"/>
</dbReference>
<dbReference type="EMBL" id="CP126219">
    <property type="protein sequence ID" value="WIA21071.1"/>
    <property type="molecule type" value="Genomic_DNA"/>
</dbReference>
<accession>A0ABY8UHV1</accession>
<evidence type="ECO:0000313" key="2">
    <source>
        <dbReference type="Proteomes" id="UP001244341"/>
    </source>
</evidence>
<sequence length="304" mass="31652">MISVANVSRHARVICSSSAAGVATLPASDTLLQCLLLEAGRALLRRTRCASVAGCPTLTDHAAARGTAAAEEALAEAVYNIRLALLQLSRAAFEAAVEAPGLPAALQQHPHRAAALLEAGLRATLAEQHDTQSREDATYSLGVLCFACNMTQHLQGHFGAVCRAQPAAAEQLFGLAASMLKAASQVCSSSFADKLGFSSSTYREVVLESAISSADAAVHAIVQQAEFPAAQRLLLLGRLLSVLDGSDAAEKTLAVAVRSCRRSLAALCEHAFGAVMQPQLPAAIRQHPCEAAALLEAALKNKLV</sequence>
<name>A0ABY8UHV1_TETOB</name>
<gene>
    <name evidence="1" type="ORF">OEZ85_005391</name>
</gene>
<organism evidence="1 2">
    <name type="scientific">Tetradesmus obliquus</name>
    <name type="common">Green alga</name>
    <name type="synonym">Acutodesmus obliquus</name>
    <dbReference type="NCBI Taxonomy" id="3088"/>
    <lineage>
        <taxon>Eukaryota</taxon>
        <taxon>Viridiplantae</taxon>
        <taxon>Chlorophyta</taxon>
        <taxon>core chlorophytes</taxon>
        <taxon>Chlorophyceae</taxon>
        <taxon>CS clade</taxon>
        <taxon>Sphaeropleales</taxon>
        <taxon>Scenedesmaceae</taxon>
        <taxon>Tetradesmus</taxon>
    </lineage>
</organism>
<keyword evidence="2" id="KW-1185">Reference proteome</keyword>
<protein>
    <submittedName>
        <fullName evidence="1">Uncharacterized protein</fullName>
    </submittedName>
</protein>
<evidence type="ECO:0000313" key="1">
    <source>
        <dbReference type="EMBL" id="WIA21071.1"/>
    </source>
</evidence>
<proteinExistence type="predicted"/>